<reference evidence="2 3" key="1">
    <citation type="submission" date="2021-06" db="EMBL/GenBank/DDBJ databases">
        <authorList>
            <person name="Palmer J.M."/>
        </authorList>
    </citation>
    <scope>NUCLEOTIDE SEQUENCE [LARGE SCALE GENOMIC DNA]</scope>
    <source>
        <strain evidence="3">if_2019</strain>
        <tissue evidence="2">Muscle</tissue>
    </source>
</reference>
<proteinExistence type="predicted"/>
<feature type="region of interest" description="Disordered" evidence="1">
    <location>
        <begin position="39"/>
        <end position="59"/>
    </location>
</feature>
<dbReference type="Proteomes" id="UP001482620">
    <property type="component" value="Unassembled WGS sequence"/>
</dbReference>
<evidence type="ECO:0000256" key="1">
    <source>
        <dbReference type="SAM" id="MobiDB-lite"/>
    </source>
</evidence>
<feature type="compositionally biased region" description="Basic and acidic residues" evidence="1">
    <location>
        <begin position="43"/>
        <end position="56"/>
    </location>
</feature>
<evidence type="ECO:0000313" key="3">
    <source>
        <dbReference type="Proteomes" id="UP001482620"/>
    </source>
</evidence>
<gene>
    <name evidence="2" type="ORF">ILYODFUR_015648</name>
</gene>
<organism evidence="2 3">
    <name type="scientific">Ilyodon furcidens</name>
    <name type="common">goldbreast splitfin</name>
    <dbReference type="NCBI Taxonomy" id="33524"/>
    <lineage>
        <taxon>Eukaryota</taxon>
        <taxon>Metazoa</taxon>
        <taxon>Chordata</taxon>
        <taxon>Craniata</taxon>
        <taxon>Vertebrata</taxon>
        <taxon>Euteleostomi</taxon>
        <taxon>Actinopterygii</taxon>
        <taxon>Neopterygii</taxon>
        <taxon>Teleostei</taxon>
        <taxon>Neoteleostei</taxon>
        <taxon>Acanthomorphata</taxon>
        <taxon>Ovalentaria</taxon>
        <taxon>Atherinomorphae</taxon>
        <taxon>Cyprinodontiformes</taxon>
        <taxon>Goodeidae</taxon>
        <taxon>Ilyodon</taxon>
    </lineage>
</organism>
<dbReference type="EMBL" id="JAHRIQ010012967">
    <property type="protein sequence ID" value="MEQ2225251.1"/>
    <property type="molecule type" value="Genomic_DNA"/>
</dbReference>
<evidence type="ECO:0000313" key="2">
    <source>
        <dbReference type="EMBL" id="MEQ2225251.1"/>
    </source>
</evidence>
<comment type="caution">
    <text evidence="2">The sequence shown here is derived from an EMBL/GenBank/DDBJ whole genome shotgun (WGS) entry which is preliminary data.</text>
</comment>
<accession>A0ABV0SYS8</accession>
<protein>
    <submittedName>
        <fullName evidence="2">Uncharacterized protein</fullName>
    </submittedName>
</protein>
<keyword evidence="3" id="KW-1185">Reference proteome</keyword>
<sequence>MVHNARTVAGSSPPSLPLFHHIIFRGSLRWDLSPFSTHMHTQRNREREKERERGRDSPLVPSNLALKHFGFKSLSCSWSVCLSDTNKHTRAMHKAEAHREWRDGASLCVFTSPVILVNYACRDSLLGRWSGLGGTVRARKLTLAQTITRIHPKSHTSPPLERHDPARHTFTKAQLTCSSTT</sequence>
<name>A0ABV0SYS8_9TELE</name>